<gene>
    <name evidence="9" type="ORF">CLV29_0620</name>
</gene>
<dbReference type="Gene3D" id="1.20.1300.10">
    <property type="entry name" value="Fumarate reductase/succinate dehydrogenase, transmembrane subunit"/>
    <property type="match status" value="1"/>
</dbReference>
<feature type="transmembrane region" description="Helical" evidence="8">
    <location>
        <begin position="176"/>
        <end position="197"/>
    </location>
</feature>
<dbReference type="SUPFAM" id="SSF81343">
    <property type="entry name" value="Fumarate reductase respiratory complex transmembrane subunits"/>
    <property type="match status" value="1"/>
</dbReference>
<protein>
    <submittedName>
        <fullName evidence="9">Succinate dehydrogenase / fumarate reductase cytochrome b subunit</fullName>
    </submittedName>
</protein>
<dbReference type="Pfam" id="PF01127">
    <property type="entry name" value="Sdh_cyt"/>
    <property type="match status" value="1"/>
</dbReference>
<evidence type="ECO:0000256" key="8">
    <source>
        <dbReference type="SAM" id="Phobius"/>
    </source>
</evidence>
<accession>A0A4R7J8B7</accession>
<evidence type="ECO:0000256" key="7">
    <source>
        <dbReference type="ARBA" id="ARBA00023136"/>
    </source>
</evidence>
<name>A0A4R7J8B7_9ACTN</name>
<organism evidence="9 10">
    <name type="scientific">Naumannella halotolerans</name>
    <dbReference type="NCBI Taxonomy" id="993414"/>
    <lineage>
        <taxon>Bacteria</taxon>
        <taxon>Bacillati</taxon>
        <taxon>Actinomycetota</taxon>
        <taxon>Actinomycetes</taxon>
        <taxon>Propionibacteriales</taxon>
        <taxon>Propionibacteriaceae</taxon>
        <taxon>Naumannella</taxon>
    </lineage>
</organism>
<proteinExistence type="predicted"/>
<dbReference type="InterPro" id="IPR034804">
    <property type="entry name" value="SQR/QFR_C/D"/>
</dbReference>
<dbReference type="Proteomes" id="UP000295371">
    <property type="component" value="Unassembled WGS sequence"/>
</dbReference>
<feature type="transmembrane region" description="Helical" evidence="8">
    <location>
        <begin position="123"/>
        <end position="141"/>
    </location>
</feature>
<dbReference type="AlphaFoldDB" id="A0A4R7J8B7"/>
<keyword evidence="3 8" id="KW-0812">Transmembrane</keyword>
<sequence>MATSSLTVHQRAARSLVVSKYVMAISGILMIGFLIAHMLGNLHIFGGREEFNHYAEGLREFGMPILPYGGLLWIMRPVLVIAVVAHIWSAVRLTRRDRAARGSGKRYQSTQHRRGVQRTYASFTMRWGGVTIALFVIYHLLQFTLLPKLALNPATDGVFPGSSNPDPYERTVTGFMVWWVVLIYTVAILALGMHLRHGVYSAIATLGLIKRPIGRTRALAGAAAFALLLCLGFLIPPFAVLFGVVSL</sequence>
<keyword evidence="6" id="KW-0408">Iron</keyword>
<dbReference type="GO" id="GO:0016020">
    <property type="term" value="C:membrane"/>
    <property type="evidence" value="ECO:0007669"/>
    <property type="project" value="InterPro"/>
</dbReference>
<keyword evidence="7 8" id="KW-0472">Membrane</keyword>
<reference evidence="9 10" key="1">
    <citation type="submission" date="2019-03" db="EMBL/GenBank/DDBJ databases">
        <title>Genomic Encyclopedia of Archaeal and Bacterial Type Strains, Phase II (KMG-II): from individual species to whole genera.</title>
        <authorList>
            <person name="Goeker M."/>
        </authorList>
    </citation>
    <scope>NUCLEOTIDE SEQUENCE [LARGE SCALE GENOMIC DNA]</scope>
    <source>
        <strain evidence="9 10">DSM 24323</strain>
    </source>
</reference>
<dbReference type="InterPro" id="IPR000701">
    <property type="entry name" value="SuccDH_FuR_B_TM-su"/>
</dbReference>
<dbReference type="EMBL" id="SOAW01000001">
    <property type="protein sequence ID" value="TDT33026.1"/>
    <property type="molecule type" value="Genomic_DNA"/>
</dbReference>
<keyword evidence="5 8" id="KW-1133">Transmembrane helix</keyword>
<feature type="transmembrane region" description="Helical" evidence="8">
    <location>
        <begin position="65"/>
        <end position="88"/>
    </location>
</feature>
<evidence type="ECO:0000256" key="3">
    <source>
        <dbReference type="ARBA" id="ARBA00022692"/>
    </source>
</evidence>
<keyword evidence="10" id="KW-1185">Reference proteome</keyword>
<evidence type="ECO:0000313" key="10">
    <source>
        <dbReference type="Proteomes" id="UP000295371"/>
    </source>
</evidence>
<evidence type="ECO:0000256" key="1">
    <source>
        <dbReference type="ARBA" id="ARBA00004370"/>
    </source>
</evidence>
<keyword evidence="2" id="KW-0349">Heme</keyword>
<evidence type="ECO:0000256" key="6">
    <source>
        <dbReference type="ARBA" id="ARBA00023004"/>
    </source>
</evidence>
<dbReference type="OrthoDB" id="9788081at2"/>
<feature type="transmembrane region" description="Helical" evidence="8">
    <location>
        <begin position="218"/>
        <end position="245"/>
    </location>
</feature>
<evidence type="ECO:0000313" key="9">
    <source>
        <dbReference type="EMBL" id="TDT33026.1"/>
    </source>
</evidence>
<evidence type="ECO:0000256" key="2">
    <source>
        <dbReference type="ARBA" id="ARBA00022617"/>
    </source>
</evidence>
<comment type="subcellular location">
    <subcellularLocation>
        <location evidence="1">Membrane</location>
    </subcellularLocation>
</comment>
<evidence type="ECO:0000256" key="4">
    <source>
        <dbReference type="ARBA" id="ARBA00022723"/>
    </source>
</evidence>
<dbReference type="CDD" id="cd03498">
    <property type="entry name" value="SQR_TypeB_2_TM"/>
    <property type="match status" value="1"/>
</dbReference>
<dbReference type="NCBIfam" id="TIGR02046">
    <property type="entry name" value="sdhC_b558_fam"/>
    <property type="match status" value="1"/>
</dbReference>
<evidence type="ECO:0000256" key="5">
    <source>
        <dbReference type="ARBA" id="ARBA00022989"/>
    </source>
</evidence>
<keyword evidence="4" id="KW-0479">Metal-binding</keyword>
<comment type="caution">
    <text evidence="9">The sequence shown here is derived from an EMBL/GenBank/DDBJ whole genome shotgun (WGS) entry which is preliminary data.</text>
</comment>
<feature type="transmembrane region" description="Helical" evidence="8">
    <location>
        <begin position="21"/>
        <end position="45"/>
    </location>
</feature>
<dbReference type="InterPro" id="IPR011138">
    <property type="entry name" value="Cytochrome_b-558"/>
</dbReference>